<keyword evidence="3 7" id="KW-0808">Transferase</keyword>
<name>A0A840CLA4_9BACT</name>
<dbReference type="PANTHER" id="PTHR42778">
    <property type="entry name" value="2-AMINOETHYLPHOSPHONATE--PYRUVATE TRANSAMINASE"/>
    <property type="match status" value="1"/>
</dbReference>
<evidence type="ECO:0000256" key="6">
    <source>
        <dbReference type="ARBA" id="ARBA00049460"/>
    </source>
</evidence>
<dbReference type="NCBIfam" id="TIGR03301">
    <property type="entry name" value="PhnW-AepZ"/>
    <property type="match status" value="1"/>
</dbReference>
<evidence type="ECO:0000256" key="9">
    <source>
        <dbReference type="PIRSR" id="PIRSR000524-50"/>
    </source>
</evidence>
<organism evidence="11 12">
    <name type="scientific">Dysgonomonas hofstadii</name>
    <dbReference type="NCBI Taxonomy" id="637886"/>
    <lineage>
        <taxon>Bacteria</taxon>
        <taxon>Pseudomonadati</taxon>
        <taxon>Bacteroidota</taxon>
        <taxon>Bacteroidia</taxon>
        <taxon>Bacteroidales</taxon>
        <taxon>Dysgonomonadaceae</taxon>
        <taxon>Dysgonomonas</taxon>
    </lineage>
</organism>
<comment type="function">
    <text evidence="7">Involved in phosphonate degradation.</text>
</comment>
<evidence type="ECO:0000256" key="5">
    <source>
        <dbReference type="ARBA" id="ARBA00023317"/>
    </source>
</evidence>
<dbReference type="NCBIfam" id="NF010006">
    <property type="entry name" value="PRK13479.1"/>
    <property type="match status" value="1"/>
</dbReference>
<dbReference type="GO" id="GO:0047304">
    <property type="term" value="F:2-aminoethylphosphonate-pyruvate transaminase activity"/>
    <property type="evidence" value="ECO:0007669"/>
    <property type="project" value="UniProtKB-UniRule"/>
</dbReference>
<keyword evidence="4 7" id="KW-0663">Pyridoxal phosphate</keyword>
<dbReference type="EMBL" id="JACIEP010000002">
    <property type="protein sequence ID" value="MBB4034828.1"/>
    <property type="molecule type" value="Genomic_DNA"/>
</dbReference>
<dbReference type="Gene3D" id="3.90.1150.10">
    <property type="entry name" value="Aspartate Aminotransferase, domain 1"/>
    <property type="match status" value="1"/>
</dbReference>
<evidence type="ECO:0000313" key="12">
    <source>
        <dbReference type="Proteomes" id="UP000555103"/>
    </source>
</evidence>
<dbReference type="InterPro" id="IPR000192">
    <property type="entry name" value="Aminotrans_V_dom"/>
</dbReference>
<dbReference type="SUPFAM" id="SSF53383">
    <property type="entry name" value="PLP-dependent transferases"/>
    <property type="match status" value="1"/>
</dbReference>
<dbReference type="InterPro" id="IPR015422">
    <property type="entry name" value="PyrdxlP-dep_Trfase_small"/>
</dbReference>
<dbReference type="AlphaFoldDB" id="A0A840CLA4"/>
<dbReference type="NCBIfam" id="TIGR02326">
    <property type="entry name" value="transamin_PhnW"/>
    <property type="match status" value="1"/>
</dbReference>
<comment type="catalytic activity">
    <reaction evidence="6 7">
        <text>(2-aminoethyl)phosphonate + pyruvate = phosphonoacetaldehyde + L-alanine</text>
        <dbReference type="Rhea" id="RHEA:17021"/>
        <dbReference type="ChEBI" id="CHEBI:15361"/>
        <dbReference type="ChEBI" id="CHEBI:57418"/>
        <dbReference type="ChEBI" id="CHEBI:57972"/>
        <dbReference type="ChEBI" id="CHEBI:58383"/>
        <dbReference type="EC" id="2.6.1.37"/>
    </reaction>
</comment>
<dbReference type="RefSeq" id="WP_183305771.1">
    <property type="nucleotide sequence ID" value="NZ_JACIEP010000002.1"/>
</dbReference>
<proteinExistence type="inferred from homology"/>
<accession>A0A840CLA4</accession>
<dbReference type="GO" id="GO:0019700">
    <property type="term" value="P:organic phosphonate catabolic process"/>
    <property type="evidence" value="ECO:0007669"/>
    <property type="project" value="UniProtKB-UniRule"/>
</dbReference>
<reference evidence="11 12" key="1">
    <citation type="submission" date="2020-08" db="EMBL/GenBank/DDBJ databases">
        <title>Genomic Encyclopedia of Type Strains, Phase IV (KMG-IV): sequencing the most valuable type-strain genomes for metagenomic binning, comparative biology and taxonomic classification.</title>
        <authorList>
            <person name="Goeker M."/>
        </authorList>
    </citation>
    <scope>NUCLEOTIDE SEQUENCE [LARGE SCALE GENOMIC DNA]</scope>
    <source>
        <strain evidence="11 12">DSM 104969</strain>
    </source>
</reference>
<feature type="domain" description="Aminotransferase class V" evidence="10">
    <location>
        <begin position="55"/>
        <end position="330"/>
    </location>
</feature>
<comment type="subunit">
    <text evidence="7">Homodimer.</text>
</comment>
<feature type="modified residue" description="N6-(pyridoxal phosphate)lysine" evidence="7 9">
    <location>
        <position position="193"/>
    </location>
</feature>
<evidence type="ECO:0000256" key="1">
    <source>
        <dbReference type="ARBA" id="ARBA00001933"/>
    </source>
</evidence>
<dbReference type="InterPro" id="IPR024169">
    <property type="entry name" value="SP_NH2Trfase/AEP_transaminase"/>
</dbReference>
<sequence length="360" mass="40193">MKPYILLTPGPLTTSPTVKEKMMVDYCTWDDDYNISIVQNIRDRLVALATKHTADYTSVLLQGSGTYAVEATITCSMSQKDKVLILTNGTYGDRMITICQYAKLNYEVLAFGEAEPLSLSELDSSLQKMNDITHVAFVHCETTSGILNPLEDLCLIAKKHNKTLIVDAMSSFGGIPFDIGSLGIDYMISSANKCIEGVPGFAFIIARHSELERCKGNSKSLSLDIYAQWKTMEDGNGKWRFTSPTHTVRAFKQALDELDAEGGIESRYKRYKENQQILAQGMKSLGYNILLPEDIQSPIISSFEYPDENFSFKDFYTKLKEQGFVIYPGKISGTDTFRIGSIGQIYPTDMKKLIEAISSL</sequence>
<dbReference type="PANTHER" id="PTHR42778:SF1">
    <property type="entry name" value="2-AMINOETHYLPHOSPHONATE--PYRUVATE TRANSAMINASE"/>
    <property type="match status" value="1"/>
</dbReference>
<feature type="binding site" evidence="8">
    <location>
        <position position="338"/>
    </location>
    <ligand>
        <name>substrate</name>
    </ligand>
</feature>
<dbReference type="InterPro" id="IPR015421">
    <property type="entry name" value="PyrdxlP-dep_Trfase_major"/>
</dbReference>
<dbReference type="EC" id="2.6.1.37" evidence="7"/>
<evidence type="ECO:0000256" key="4">
    <source>
        <dbReference type="ARBA" id="ARBA00022898"/>
    </source>
</evidence>
<evidence type="ECO:0000256" key="3">
    <source>
        <dbReference type="ARBA" id="ARBA00022679"/>
    </source>
</evidence>
<keyword evidence="5 7" id="KW-0670">Pyruvate</keyword>
<comment type="caution">
    <text evidence="11">The sequence shown here is derived from an EMBL/GenBank/DDBJ whole genome shotgun (WGS) entry which is preliminary data.</text>
</comment>
<comment type="similarity">
    <text evidence="7">Belongs to the class-V pyridoxal-phosphate-dependent aminotransferase family. PhnW subfamily.</text>
</comment>
<keyword evidence="12" id="KW-1185">Reference proteome</keyword>
<protein>
    <recommendedName>
        <fullName evidence="7">2-aminoethylphosphonate--pyruvate transaminase</fullName>
        <ecNumber evidence="7">2.6.1.37</ecNumber>
    </recommendedName>
    <alternativeName>
        <fullName evidence="7">2-aminoethylphosphonate aminotransferase</fullName>
    </alternativeName>
    <alternativeName>
        <fullName evidence="7">AEP transaminase</fullName>
        <shortName evidence="7">AEPT</shortName>
    </alternativeName>
</protein>
<evidence type="ECO:0000256" key="7">
    <source>
        <dbReference type="HAMAP-Rule" id="MF_01376"/>
    </source>
</evidence>
<evidence type="ECO:0000259" key="10">
    <source>
        <dbReference type="Pfam" id="PF00266"/>
    </source>
</evidence>
<dbReference type="InterPro" id="IPR012703">
    <property type="entry name" value="NH2EtPonate_pyrv_transaminase"/>
</dbReference>
<gene>
    <name evidence="7" type="primary">phnW</name>
    <name evidence="11" type="ORF">GGR21_000715</name>
</gene>
<keyword evidence="2 7" id="KW-0032">Aminotransferase</keyword>
<evidence type="ECO:0000256" key="8">
    <source>
        <dbReference type="PIRSR" id="PIRSR000524-1"/>
    </source>
</evidence>
<comment type="cofactor">
    <cofactor evidence="1 7 9">
        <name>pyridoxal 5'-phosphate</name>
        <dbReference type="ChEBI" id="CHEBI:597326"/>
    </cofactor>
</comment>
<dbReference type="Proteomes" id="UP000555103">
    <property type="component" value="Unassembled WGS sequence"/>
</dbReference>
<dbReference type="Pfam" id="PF00266">
    <property type="entry name" value="Aminotran_5"/>
    <property type="match status" value="1"/>
</dbReference>
<evidence type="ECO:0000256" key="2">
    <source>
        <dbReference type="ARBA" id="ARBA00022576"/>
    </source>
</evidence>
<dbReference type="HAMAP" id="MF_01376">
    <property type="entry name" value="PhnW_aminotrans_5"/>
    <property type="match status" value="1"/>
</dbReference>
<dbReference type="PIRSF" id="PIRSF000524">
    <property type="entry name" value="SPT"/>
    <property type="match status" value="1"/>
</dbReference>
<dbReference type="Gene3D" id="3.40.640.10">
    <property type="entry name" value="Type I PLP-dependent aspartate aminotransferase-like (Major domain)"/>
    <property type="match status" value="1"/>
</dbReference>
<dbReference type="InterPro" id="IPR015424">
    <property type="entry name" value="PyrdxlP-dep_Trfase"/>
</dbReference>
<evidence type="ECO:0000313" key="11">
    <source>
        <dbReference type="EMBL" id="MBB4034828.1"/>
    </source>
</evidence>